<proteinExistence type="predicted"/>
<dbReference type="InterPro" id="IPR040321">
    <property type="entry name" value="SCD2-like"/>
</dbReference>
<evidence type="ECO:0000313" key="4">
    <source>
        <dbReference type="Proteomes" id="UP000886595"/>
    </source>
</evidence>
<feature type="compositionally biased region" description="Acidic residues" evidence="2">
    <location>
        <begin position="113"/>
        <end position="123"/>
    </location>
</feature>
<feature type="coiled-coil region" evidence="1">
    <location>
        <begin position="409"/>
        <end position="457"/>
    </location>
</feature>
<dbReference type="AlphaFoldDB" id="A0A8X7UCV6"/>
<name>A0A8X7UCV6_BRACI</name>
<protein>
    <submittedName>
        <fullName evidence="3">Uncharacterized protein</fullName>
    </submittedName>
</protein>
<feature type="coiled-coil region" evidence="1">
    <location>
        <begin position="501"/>
        <end position="528"/>
    </location>
</feature>
<gene>
    <name evidence="3" type="ORF">Bca52824_067451</name>
</gene>
<accession>A0A8X7UCV6</accession>
<dbReference type="Proteomes" id="UP000886595">
    <property type="component" value="Unassembled WGS sequence"/>
</dbReference>
<dbReference type="EMBL" id="JAAMPC010000013">
    <property type="protein sequence ID" value="KAG2272896.1"/>
    <property type="molecule type" value="Genomic_DNA"/>
</dbReference>
<evidence type="ECO:0000256" key="1">
    <source>
        <dbReference type="SAM" id="Coils"/>
    </source>
</evidence>
<feature type="region of interest" description="Disordered" evidence="2">
    <location>
        <begin position="1"/>
        <end position="72"/>
    </location>
</feature>
<feature type="compositionally biased region" description="Acidic residues" evidence="2">
    <location>
        <begin position="63"/>
        <end position="72"/>
    </location>
</feature>
<feature type="compositionally biased region" description="Acidic residues" evidence="2">
    <location>
        <begin position="199"/>
        <end position="208"/>
    </location>
</feature>
<sequence length="572" mass="62330">MRNMRPVHARNQTTDPSSPMMTSPLMNRHARTGSNAGPASNAKKAQTKAAAQRLAAVMSNQTGDDEDSDDDLSFDYNAVGSIGLAAGRSHPSRSPMIKKPVARRPQMGTPQFTDDDNEDDDFSVDVSSSRPSIGLPGGRAIRPKSPIMVSLLQSSISFVDYTIGRPSIGLGSGRTMRPQASMNKAQPQGRPVMAVSQPTDEENEDDETPYVYTSGVPSVGLAGGRAARSRSPLTKNPPLRHPQAVVQPPQSGDSDADYDEPYTSVMPSIGLAGGRSMKPRTPLSIRTKEQPQTGVPTSGNRSSFGEDSTLPQPTTNQVDQSPSARSGFSNKSSQSLNAMDQPPSARSSFSGRPIRTVPLMPSSVPISLKPVTPAFQSDTPTNHRKDKSRFSIDLGSSGNLRELGSQRSTSALQDEVDMLQEENESLLDKLRLAEDKCEEADARAKQLEKQVVEILGEGVTMDARLLSRKEAALQQREAALKVASQTRGGKREDVSALHTEAEIAREEAASSLEQLHEVESELKSLKTLTKRLILTQEEMLTALMEREKNHFKICKKVQVKEMWKAWYGWRKV</sequence>
<feature type="region of interest" description="Disordered" evidence="2">
    <location>
        <begin position="368"/>
        <end position="399"/>
    </location>
</feature>
<feature type="compositionally biased region" description="Low complexity" evidence="2">
    <location>
        <begin position="39"/>
        <end position="56"/>
    </location>
</feature>
<comment type="caution">
    <text evidence="3">The sequence shown here is derived from an EMBL/GenBank/DDBJ whole genome shotgun (WGS) entry which is preliminary data.</text>
</comment>
<dbReference type="PANTHER" id="PTHR31762">
    <property type="entry name" value="FAS-BINDING FACTOR-LIKE PROTEIN"/>
    <property type="match status" value="1"/>
</dbReference>
<dbReference type="PANTHER" id="PTHR31762:SF10">
    <property type="entry name" value="FAS-BINDING FACTOR-LIKE PROTEIN"/>
    <property type="match status" value="1"/>
</dbReference>
<feature type="compositionally biased region" description="Polar residues" evidence="2">
    <location>
        <begin position="10"/>
        <end position="25"/>
    </location>
</feature>
<dbReference type="OrthoDB" id="2014962at2759"/>
<feature type="region of interest" description="Disordered" evidence="2">
    <location>
        <begin position="84"/>
        <end position="142"/>
    </location>
</feature>
<feature type="compositionally biased region" description="Polar residues" evidence="2">
    <location>
        <begin position="290"/>
        <end position="350"/>
    </location>
</feature>
<reference evidence="3 4" key="1">
    <citation type="submission" date="2020-02" db="EMBL/GenBank/DDBJ databases">
        <authorList>
            <person name="Ma Q."/>
            <person name="Huang Y."/>
            <person name="Song X."/>
            <person name="Pei D."/>
        </authorList>
    </citation>
    <scope>NUCLEOTIDE SEQUENCE [LARGE SCALE GENOMIC DNA]</scope>
    <source>
        <strain evidence="3">Sxm20200214</strain>
        <tissue evidence="3">Leaf</tissue>
    </source>
</reference>
<evidence type="ECO:0000256" key="2">
    <source>
        <dbReference type="SAM" id="MobiDB-lite"/>
    </source>
</evidence>
<organism evidence="3 4">
    <name type="scientific">Brassica carinata</name>
    <name type="common">Ethiopian mustard</name>
    <name type="synonym">Abyssinian cabbage</name>
    <dbReference type="NCBI Taxonomy" id="52824"/>
    <lineage>
        <taxon>Eukaryota</taxon>
        <taxon>Viridiplantae</taxon>
        <taxon>Streptophyta</taxon>
        <taxon>Embryophyta</taxon>
        <taxon>Tracheophyta</taxon>
        <taxon>Spermatophyta</taxon>
        <taxon>Magnoliopsida</taxon>
        <taxon>eudicotyledons</taxon>
        <taxon>Gunneridae</taxon>
        <taxon>Pentapetalae</taxon>
        <taxon>rosids</taxon>
        <taxon>malvids</taxon>
        <taxon>Brassicales</taxon>
        <taxon>Brassicaceae</taxon>
        <taxon>Brassiceae</taxon>
        <taxon>Brassica</taxon>
    </lineage>
</organism>
<keyword evidence="1" id="KW-0175">Coiled coil</keyword>
<feature type="region of interest" description="Disordered" evidence="2">
    <location>
        <begin position="170"/>
        <end position="356"/>
    </location>
</feature>
<keyword evidence="4" id="KW-1185">Reference proteome</keyword>
<dbReference type="GO" id="GO:0000911">
    <property type="term" value="P:cytokinesis by cell plate formation"/>
    <property type="evidence" value="ECO:0007669"/>
    <property type="project" value="InterPro"/>
</dbReference>
<evidence type="ECO:0000313" key="3">
    <source>
        <dbReference type="EMBL" id="KAG2272896.1"/>
    </source>
</evidence>